<feature type="domain" description="C-type lectin" evidence="5">
    <location>
        <begin position="106"/>
        <end position="223"/>
    </location>
</feature>
<name>A0AAN8AAT2_ELEMC</name>
<keyword evidence="4" id="KW-1133">Transmembrane helix</keyword>
<feature type="transmembrane region" description="Helical" evidence="4">
    <location>
        <begin position="30"/>
        <end position="53"/>
    </location>
</feature>
<evidence type="ECO:0000259" key="5">
    <source>
        <dbReference type="PROSITE" id="PS50041"/>
    </source>
</evidence>
<comment type="caution">
    <text evidence="6">The sequence shown here is derived from an EMBL/GenBank/DDBJ whole genome shotgun (WGS) entry which is preliminary data.</text>
</comment>
<dbReference type="AlphaFoldDB" id="A0AAN8AAT2"/>
<dbReference type="SMART" id="SM00034">
    <property type="entry name" value="CLECT"/>
    <property type="match status" value="1"/>
</dbReference>
<protein>
    <recommendedName>
        <fullName evidence="5">C-type lectin domain-containing protein</fullName>
    </recommendedName>
</protein>
<accession>A0AAN8AAT2</accession>
<dbReference type="GO" id="GO:0030246">
    <property type="term" value="F:carbohydrate binding"/>
    <property type="evidence" value="ECO:0007669"/>
    <property type="project" value="UniProtKB-KW"/>
</dbReference>
<keyword evidence="4" id="KW-0472">Membrane</keyword>
<reference evidence="6 7" key="2">
    <citation type="journal article" date="2023" name="Mol. Biol. Evol.">
        <title>Genomics of Secondarily Temperate Adaptation in the Only Non-Antarctic Icefish.</title>
        <authorList>
            <person name="Rivera-Colon A.G."/>
            <person name="Rayamajhi N."/>
            <person name="Minhas B.F."/>
            <person name="Madrigal G."/>
            <person name="Bilyk K.T."/>
            <person name="Yoon V."/>
            <person name="Hune M."/>
            <person name="Gregory S."/>
            <person name="Cheng C.H.C."/>
            <person name="Catchen J.M."/>
        </authorList>
    </citation>
    <scope>NUCLEOTIDE SEQUENCE [LARGE SCALE GENOMIC DNA]</scope>
    <source>
        <strain evidence="6">JMC-PN-2008</strain>
    </source>
</reference>
<dbReference type="InterPro" id="IPR033992">
    <property type="entry name" value="NKR-like_CTLD"/>
</dbReference>
<dbReference type="EMBL" id="JAUZQC010000025">
    <property type="protein sequence ID" value="KAK5848363.1"/>
    <property type="molecule type" value="Genomic_DNA"/>
</dbReference>
<dbReference type="InterPro" id="IPR051379">
    <property type="entry name" value="C-type_Lectin_Receptor_IMM"/>
</dbReference>
<gene>
    <name evidence="6" type="ORF">PBY51_005984</name>
</gene>
<evidence type="ECO:0000313" key="6">
    <source>
        <dbReference type="EMBL" id="KAK5848363.1"/>
    </source>
</evidence>
<dbReference type="PANTHER" id="PTHR46746">
    <property type="entry name" value="KILLER CELL LECTIN-LIKE RECEPTOR SUBFAMILY F MEMBER 2"/>
    <property type="match status" value="1"/>
</dbReference>
<dbReference type="CDD" id="cd03593">
    <property type="entry name" value="CLECT_NK_receptors_like"/>
    <property type="match status" value="1"/>
</dbReference>
<evidence type="ECO:0000256" key="2">
    <source>
        <dbReference type="ARBA" id="ARBA00022734"/>
    </source>
</evidence>
<dbReference type="Pfam" id="PF00059">
    <property type="entry name" value="Lectin_C"/>
    <property type="match status" value="1"/>
</dbReference>
<keyword evidence="3" id="KW-1015">Disulfide bond</keyword>
<dbReference type="GO" id="GO:0016020">
    <property type="term" value="C:membrane"/>
    <property type="evidence" value="ECO:0007669"/>
    <property type="project" value="UniProtKB-SubCell"/>
</dbReference>
<comment type="subcellular location">
    <subcellularLocation>
        <location evidence="1">Membrane</location>
        <topology evidence="1">Single-pass membrane protein</topology>
    </subcellularLocation>
</comment>
<dbReference type="InterPro" id="IPR001304">
    <property type="entry name" value="C-type_lectin-like"/>
</dbReference>
<dbReference type="PANTHER" id="PTHR46746:SF9">
    <property type="entry name" value="CD209 ANTIGEN-LIKE PROTEIN C-LIKE"/>
    <property type="match status" value="1"/>
</dbReference>
<evidence type="ECO:0000256" key="1">
    <source>
        <dbReference type="ARBA" id="ARBA00004167"/>
    </source>
</evidence>
<dbReference type="PROSITE" id="PS50041">
    <property type="entry name" value="C_TYPE_LECTIN_2"/>
    <property type="match status" value="1"/>
</dbReference>
<dbReference type="Gene3D" id="3.10.100.10">
    <property type="entry name" value="Mannose-Binding Protein A, subunit A"/>
    <property type="match status" value="1"/>
</dbReference>
<evidence type="ECO:0000256" key="4">
    <source>
        <dbReference type="SAM" id="Phobius"/>
    </source>
</evidence>
<sequence length="226" mass="25579">MDLRNEEEEAERETPAVAGCCHTCQLTTRVAVVMTTTFLIMGLLMGLIFFVTWTRAPGVGQTALSSHELMERLQQCQREHQEVNLMLHTVTQDSRCSVCPGGWLCWRSHCYFFSVGLQDDRGWSESAEFCLQHNSSLAVIKDPAEMKFIQGVMSKLPHFPYLWVGLTDAQQEGQWLWGDGEDVQQYMPVTVEWDADDRDCADLRGGGRLFASSCETDGPWACKRES</sequence>
<dbReference type="InterPro" id="IPR016186">
    <property type="entry name" value="C-type_lectin-like/link_sf"/>
</dbReference>
<organism evidence="6 7">
    <name type="scientific">Eleginops maclovinus</name>
    <name type="common">Patagonian blennie</name>
    <name type="synonym">Eleginus maclovinus</name>
    <dbReference type="NCBI Taxonomy" id="56733"/>
    <lineage>
        <taxon>Eukaryota</taxon>
        <taxon>Metazoa</taxon>
        <taxon>Chordata</taxon>
        <taxon>Craniata</taxon>
        <taxon>Vertebrata</taxon>
        <taxon>Euteleostomi</taxon>
        <taxon>Actinopterygii</taxon>
        <taxon>Neopterygii</taxon>
        <taxon>Teleostei</taxon>
        <taxon>Neoteleostei</taxon>
        <taxon>Acanthomorphata</taxon>
        <taxon>Eupercaria</taxon>
        <taxon>Perciformes</taxon>
        <taxon>Notothenioidei</taxon>
        <taxon>Eleginopidae</taxon>
        <taxon>Eleginops</taxon>
    </lineage>
</organism>
<keyword evidence="7" id="KW-1185">Reference proteome</keyword>
<dbReference type="InterPro" id="IPR016187">
    <property type="entry name" value="CTDL_fold"/>
</dbReference>
<reference evidence="6 7" key="1">
    <citation type="journal article" date="2023" name="Genes (Basel)">
        <title>Chromosome-Level Genome Assembly and Circadian Gene Repertoire of the Patagonia Blennie Eleginops maclovinus-The Closest Ancestral Proxy of Antarctic Cryonotothenioids.</title>
        <authorList>
            <person name="Cheng C.C."/>
            <person name="Rivera-Colon A.G."/>
            <person name="Minhas B.F."/>
            <person name="Wilson L."/>
            <person name="Rayamajhi N."/>
            <person name="Vargas-Chacoff L."/>
            <person name="Catchen J.M."/>
        </authorList>
    </citation>
    <scope>NUCLEOTIDE SEQUENCE [LARGE SCALE GENOMIC DNA]</scope>
    <source>
        <strain evidence="6">JMC-PN-2008</strain>
    </source>
</reference>
<evidence type="ECO:0000256" key="3">
    <source>
        <dbReference type="ARBA" id="ARBA00023157"/>
    </source>
</evidence>
<evidence type="ECO:0000313" key="7">
    <source>
        <dbReference type="Proteomes" id="UP001346869"/>
    </source>
</evidence>
<keyword evidence="4" id="KW-0812">Transmembrane</keyword>
<keyword evidence="2" id="KW-0430">Lectin</keyword>
<dbReference type="SUPFAM" id="SSF56436">
    <property type="entry name" value="C-type lectin-like"/>
    <property type="match status" value="1"/>
</dbReference>
<dbReference type="Proteomes" id="UP001346869">
    <property type="component" value="Unassembled WGS sequence"/>
</dbReference>
<proteinExistence type="predicted"/>